<name>A0ABU2U6V7_9ACTN</name>
<gene>
    <name evidence="1" type="ORF">RM764_39350</name>
</gene>
<dbReference type="RefSeq" id="WP_311700405.1">
    <property type="nucleotide sequence ID" value="NZ_JAVREY010000089.1"/>
</dbReference>
<keyword evidence="2" id="KW-1185">Reference proteome</keyword>
<reference evidence="2" key="1">
    <citation type="submission" date="2023-07" db="EMBL/GenBank/DDBJ databases">
        <title>30 novel species of actinomycetes from the DSMZ collection.</title>
        <authorList>
            <person name="Nouioui I."/>
        </authorList>
    </citation>
    <scope>NUCLEOTIDE SEQUENCE [LARGE SCALE GENOMIC DNA]</scope>
    <source>
        <strain evidence="2">DSM 41699</strain>
    </source>
</reference>
<proteinExistence type="predicted"/>
<dbReference type="EMBL" id="JAVREY010000089">
    <property type="protein sequence ID" value="MDT0468964.1"/>
    <property type="molecule type" value="Genomic_DNA"/>
</dbReference>
<organism evidence="1 2">
    <name type="scientific">Streptomyces gibsoniae</name>
    <dbReference type="NCBI Taxonomy" id="3075529"/>
    <lineage>
        <taxon>Bacteria</taxon>
        <taxon>Bacillati</taxon>
        <taxon>Actinomycetota</taxon>
        <taxon>Actinomycetes</taxon>
        <taxon>Kitasatosporales</taxon>
        <taxon>Streptomycetaceae</taxon>
        <taxon>Streptomyces</taxon>
    </lineage>
</organism>
<sequence>MAEVIGAALEMKAMGAGHRAIADWLGRPAATVRGWLRRFAARAAEVAGVFTSHLVALADDPARVLPAPAADVFGDAVAAVIAATVAVRARFAVAAAPIWQVASAVSRGLLLAPGWPPSDR</sequence>
<protein>
    <submittedName>
        <fullName evidence="1">Helix-turn-helix domain-containing protein</fullName>
    </submittedName>
</protein>
<evidence type="ECO:0000313" key="1">
    <source>
        <dbReference type="EMBL" id="MDT0468964.1"/>
    </source>
</evidence>
<comment type="caution">
    <text evidence="1">The sequence shown here is derived from an EMBL/GenBank/DDBJ whole genome shotgun (WGS) entry which is preliminary data.</text>
</comment>
<dbReference type="Proteomes" id="UP001183809">
    <property type="component" value="Unassembled WGS sequence"/>
</dbReference>
<accession>A0ABU2U6V7</accession>
<evidence type="ECO:0000313" key="2">
    <source>
        <dbReference type="Proteomes" id="UP001183809"/>
    </source>
</evidence>